<evidence type="ECO:0000313" key="3">
    <source>
        <dbReference type="Proteomes" id="UP000005974"/>
    </source>
</evidence>
<dbReference type="InterPro" id="IPR018310">
    <property type="entry name" value="Put_endonuclease_Z1-dom"/>
</dbReference>
<comment type="caution">
    <text evidence="2">The sequence shown here is derived from an EMBL/GenBank/DDBJ whole genome shotgun (WGS) entry which is preliminary data.</text>
</comment>
<dbReference type="InterPro" id="IPR027417">
    <property type="entry name" value="P-loop_NTPase"/>
</dbReference>
<proteinExistence type="predicted"/>
<dbReference type="Proteomes" id="UP000005974">
    <property type="component" value="Unassembled WGS sequence"/>
</dbReference>
<dbReference type="EMBL" id="AGXJ01000074">
    <property type="protein sequence ID" value="EIY28905.1"/>
    <property type="molecule type" value="Genomic_DNA"/>
</dbReference>
<protein>
    <recommendedName>
        <fullName evidence="1">Putative endonuclease Z1 domain-containing protein</fullName>
    </recommendedName>
</protein>
<dbReference type="Pfam" id="PF10593">
    <property type="entry name" value="Z1"/>
    <property type="match status" value="1"/>
</dbReference>
<feature type="domain" description="Putative endonuclease Z1" evidence="1">
    <location>
        <begin position="301"/>
        <end position="514"/>
    </location>
</feature>
<dbReference type="REBASE" id="92948">
    <property type="entry name" value="Bdo12C06ORF3907P"/>
</dbReference>
<dbReference type="RefSeq" id="WP_007850121.1">
    <property type="nucleotide sequence ID" value="NZ_JH724136.1"/>
</dbReference>
<dbReference type="OrthoDB" id="436461at2"/>
<dbReference type="AlphaFoldDB" id="I8VR47"/>
<dbReference type="PATRIC" id="fig|997876.3.peg.4078"/>
<sequence>MEIEILQNKKEGFTPIIGEMTIDLLSRLKAKVDSEGIDVLQKETIDILSKCTNPNKRESQSITNLVVGYVQSGKTMSFTTLSALAHDNGYRIIIYFAGTKNNLLSQTTKRLRTDLINGSVNAKHYKLFENPTKDDSQRIRNALSMSTKPTILITVLKHHKYITELATMFNNIQLKNTIAKSGVLIIDDEADQASLNGYAYKNSKSEEWEDDEYTTTYSSILKLRSALENHSYVQYTATPQGPLLISIMDLLSPKNHTVLTPGKGYTGGKTFFVDEPGLIITIKQDQVYHSKHNDLTNCPDSLINALQLHIMGVAIIVYIKQKESFLSMMVHADREQDASQKFYGWIKNLIDAWANMLAYGESDPAYQELRSSFHENYVEAIRLYEKYNEPYPSFEEIWHYVYDIILDTNIELVISRNKRQGENKEIDWSGSCSHILVGADMLNRGFTVEHLAVTYMPRYSVGKSTADTIQQRCRFFGYKKNYLWSCRVFLPYEVIIEYREYVEHEEEMRNWLLENKSLEDVERLLLISNRLNATRKNILSKDTVTTKLSGWRKMNAFQAIPENISFVESFLTSHQEWKLFKDYGTEDRNHAYIKVPIQEFIEFLTEFKFQNMPDAARKQATLRYVKYLSTKTNTPLTHGYIIHMAYASREARLRAFNEDTQRLVNLHSGRSTTSSSVYPGDAAIKFEDSLTIQIHKVKLKCDSVIWSGREAYTLAIYYPEDFAINYVETEG</sequence>
<dbReference type="HOGENOM" id="CLU_020066_0_0_10"/>
<gene>
    <name evidence="2" type="ORF">HMPREF1064_03905</name>
</gene>
<reference evidence="2 3" key="1">
    <citation type="submission" date="2012-02" db="EMBL/GenBank/DDBJ databases">
        <title>The Genome Sequence of Bacteroides dorei CL02T12C06.</title>
        <authorList>
            <consortium name="The Broad Institute Genome Sequencing Platform"/>
            <person name="Earl A."/>
            <person name="Ward D."/>
            <person name="Feldgarden M."/>
            <person name="Gevers D."/>
            <person name="Zitomersky N.L."/>
            <person name="Coyne M.J."/>
            <person name="Comstock L.E."/>
            <person name="Young S.K."/>
            <person name="Zeng Q."/>
            <person name="Gargeya S."/>
            <person name="Fitzgerald M."/>
            <person name="Haas B."/>
            <person name="Abouelleil A."/>
            <person name="Alvarado L."/>
            <person name="Arachchi H.M."/>
            <person name="Berlin A."/>
            <person name="Chapman S.B."/>
            <person name="Gearin G."/>
            <person name="Goldberg J."/>
            <person name="Griggs A."/>
            <person name="Gujja S."/>
            <person name="Hansen M."/>
            <person name="Heiman D."/>
            <person name="Howarth C."/>
            <person name="Larimer J."/>
            <person name="Lui A."/>
            <person name="MacDonald P.J.P."/>
            <person name="McCowen C."/>
            <person name="Montmayeur A."/>
            <person name="Murphy C."/>
            <person name="Neiman D."/>
            <person name="Pearson M."/>
            <person name="Priest M."/>
            <person name="Roberts A."/>
            <person name="Saif S."/>
            <person name="Shea T."/>
            <person name="Sisk P."/>
            <person name="Stolte C."/>
            <person name="Sykes S."/>
            <person name="Wortman J."/>
            <person name="Nusbaum C."/>
            <person name="Birren B."/>
        </authorList>
    </citation>
    <scope>NUCLEOTIDE SEQUENCE [LARGE SCALE GENOMIC DNA]</scope>
    <source>
        <strain evidence="2 3">CL02T12C06</strain>
    </source>
</reference>
<name>I8VR47_9BACT</name>
<evidence type="ECO:0000313" key="2">
    <source>
        <dbReference type="EMBL" id="EIY28905.1"/>
    </source>
</evidence>
<evidence type="ECO:0000259" key="1">
    <source>
        <dbReference type="Pfam" id="PF10593"/>
    </source>
</evidence>
<keyword evidence="3" id="KW-1185">Reference proteome</keyword>
<accession>I8VR47</accession>
<dbReference type="SUPFAM" id="SSF52540">
    <property type="entry name" value="P-loop containing nucleoside triphosphate hydrolases"/>
    <property type="match status" value="1"/>
</dbReference>
<organism evidence="2 3">
    <name type="scientific">Phocaeicola dorei CL02T12C06</name>
    <dbReference type="NCBI Taxonomy" id="997876"/>
    <lineage>
        <taxon>Bacteria</taxon>
        <taxon>Pseudomonadati</taxon>
        <taxon>Bacteroidota</taxon>
        <taxon>Bacteroidia</taxon>
        <taxon>Bacteroidales</taxon>
        <taxon>Bacteroidaceae</taxon>
        <taxon>Phocaeicola</taxon>
    </lineage>
</organism>